<evidence type="ECO:0000313" key="3">
    <source>
        <dbReference type="Proteomes" id="UP001219525"/>
    </source>
</evidence>
<sequence>MRSPGSTAPEVGAYKHPAHHLRYKRRPLRLFVTNFVCAGVRSIAGTNKSRHRQSRSQFRGRVRSFFVGMRILRRRRGLASAEGRDSRRGAGRSQGEARAGPSWPEHDAAGHDARDAGLVKIRGGVLRAGGGGRGGAPSQKRGVCATTPPNVVVCAHERRHSPAWLLLLRTHSCTCAQWRARDGLSSDPQANYSKPGGKKDGGTSVETLFLYTAYMAFQIRKRDPGLETNARGAAGIGADAQRGRSALAAGARKAGWKEAGGERWATDSRTATGGVKILDPVTAGILTPPLDRRQVRVDNRANFGKRKCAELLVWMRKDIRENPSSLYRRNRTVASGSCGTWEAKQSRSKAKYGSVAELCSKAGSRPMAESLKGGIWLGGRIMLEGRITPNGGVAQRRNMAQRPMSCTKATTLEGGQLCSKATTLEGGQLCSKAESCTKATTLEGGHAALKQSYARRRIPD</sequence>
<feature type="region of interest" description="Disordered" evidence="1">
    <location>
        <begin position="77"/>
        <end position="110"/>
    </location>
</feature>
<accession>A0AAD6YRM9</accession>
<reference evidence="2" key="1">
    <citation type="submission" date="2023-03" db="EMBL/GenBank/DDBJ databases">
        <title>Massive genome expansion in bonnet fungi (Mycena s.s.) driven by repeated elements and novel gene families across ecological guilds.</title>
        <authorList>
            <consortium name="Lawrence Berkeley National Laboratory"/>
            <person name="Harder C.B."/>
            <person name="Miyauchi S."/>
            <person name="Viragh M."/>
            <person name="Kuo A."/>
            <person name="Thoen E."/>
            <person name="Andreopoulos B."/>
            <person name="Lu D."/>
            <person name="Skrede I."/>
            <person name="Drula E."/>
            <person name="Henrissat B."/>
            <person name="Morin E."/>
            <person name="Kohler A."/>
            <person name="Barry K."/>
            <person name="LaButti K."/>
            <person name="Morin E."/>
            <person name="Salamov A."/>
            <person name="Lipzen A."/>
            <person name="Mereny Z."/>
            <person name="Hegedus B."/>
            <person name="Baldrian P."/>
            <person name="Stursova M."/>
            <person name="Weitz H."/>
            <person name="Taylor A."/>
            <person name="Grigoriev I.V."/>
            <person name="Nagy L.G."/>
            <person name="Martin F."/>
            <person name="Kauserud H."/>
        </authorList>
    </citation>
    <scope>NUCLEOTIDE SEQUENCE</scope>
    <source>
        <strain evidence="2">9144</strain>
    </source>
</reference>
<dbReference type="AlphaFoldDB" id="A0AAD6YRM9"/>
<proteinExistence type="predicted"/>
<dbReference type="Proteomes" id="UP001219525">
    <property type="component" value="Unassembled WGS sequence"/>
</dbReference>
<gene>
    <name evidence="2" type="ORF">GGX14DRAFT_385629</name>
</gene>
<comment type="caution">
    <text evidence="2">The sequence shown here is derived from an EMBL/GenBank/DDBJ whole genome shotgun (WGS) entry which is preliminary data.</text>
</comment>
<organism evidence="2 3">
    <name type="scientific">Mycena pura</name>
    <dbReference type="NCBI Taxonomy" id="153505"/>
    <lineage>
        <taxon>Eukaryota</taxon>
        <taxon>Fungi</taxon>
        <taxon>Dikarya</taxon>
        <taxon>Basidiomycota</taxon>
        <taxon>Agaricomycotina</taxon>
        <taxon>Agaricomycetes</taxon>
        <taxon>Agaricomycetidae</taxon>
        <taxon>Agaricales</taxon>
        <taxon>Marasmiineae</taxon>
        <taxon>Mycenaceae</taxon>
        <taxon>Mycena</taxon>
    </lineage>
</organism>
<dbReference type="EMBL" id="JARJCW010000003">
    <property type="protein sequence ID" value="KAJ7226839.1"/>
    <property type="molecule type" value="Genomic_DNA"/>
</dbReference>
<evidence type="ECO:0000313" key="2">
    <source>
        <dbReference type="EMBL" id="KAJ7226839.1"/>
    </source>
</evidence>
<keyword evidence="3" id="KW-1185">Reference proteome</keyword>
<name>A0AAD6YRM9_9AGAR</name>
<evidence type="ECO:0000256" key="1">
    <source>
        <dbReference type="SAM" id="MobiDB-lite"/>
    </source>
</evidence>
<protein>
    <submittedName>
        <fullName evidence="2">Uncharacterized protein</fullName>
    </submittedName>
</protein>